<evidence type="ECO:0000256" key="4">
    <source>
        <dbReference type="ARBA" id="ARBA00012196"/>
    </source>
</evidence>
<evidence type="ECO:0000256" key="14">
    <source>
        <dbReference type="ARBA" id="ARBA00025803"/>
    </source>
</evidence>
<dbReference type="Gene3D" id="3.40.50.11340">
    <property type="match status" value="1"/>
</dbReference>
<keyword evidence="5" id="KW-0328">Glycosyltransferase</keyword>
<dbReference type="InterPro" id="IPR045130">
    <property type="entry name" value="OFUT2-like"/>
</dbReference>
<dbReference type="AlphaFoldDB" id="A0A834KTM7"/>
<evidence type="ECO:0000256" key="10">
    <source>
        <dbReference type="ARBA" id="ARBA00023157"/>
    </source>
</evidence>
<dbReference type="Gene3D" id="3.40.50.11350">
    <property type="match status" value="1"/>
</dbReference>
<evidence type="ECO:0000256" key="16">
    <source>
        <dbReference type="ARBA" id="ARBA00033083"/>
    </source>
</evidence>
<dbReference type="GO" id="GO:0046922">
    <property type="term" value="F:peptide-O-fucosyltransferase activity"/>
    <property type="evidence" value="ECO:0007669"/>
    <property type="project" value="UniProtKB-EC"/>
</dbReference>
<evidence type="ECO:0000313" key="21">
    <source>
        <dbReference type="Proteomes" id="UP000614350"/>
    </source>
</evidence>
<comment type="catalytic activity">
    <reaction evidence="18">
        <text>L-seryl-[protein] + GDP-beta-L-fucose = 3-O-(alpha-L-fucosyl)-L-seryl-[protein] + GDP + H(+)</text>
        <dbReference type="Rhea" id="RHEA:63644"/>
        <dbReference type="Rhea" id="RHEA-COMP:9863"/>
        <dbReference type="Rhea" id="RHEA-COMP:17914"/>
        <dbReference type="ChEBI" id="CHEBI:15378"/>
        <dbReference type="ChEBI" id="CHEBI:29999"/>
        <dbReference type="ChEBI" id="CHEBI:57273"/>
        <dbReference type="ChEBI" id="CHEBI:58189"/>
        <dbReference type="ChEBI" id="CHEBI:189632"/>
        <dbReference type="EC" id="2.4.1.221"/>
    </reaction>
    <physiologicalReaction direction="left-to-right" evidence="18">
        <dbReference type="Rhea" id="RHEA:63645"/>
    </physiologicalReaction>
</comment>
<comment type="similarity">
    <text evidence="14">Belongs to the glycosyltransferase 68 family.</text>
</comment>
<keyword evidence="13" id="KW-0119">Carbohydrate metabolism</keyword>
<keyword evidence="9" id="KW-0333">Golgi apparatus</keyword>
<dbReference type="FunFam" id="3.40.50.11350:FF:000002">
    <property type="entry name" value="GDP-fucose protein O-fucosyltransferase 2"/>
    <property type="match status" value="1"/>
</dbReference>
<comment type="pathway">
    <text evidence="3">Protein modification; protein glycosylation.</text>
</comment>
<feature type="chain" id="PRO_5032816196" description="GDP-fucose protein O-fucosyltransferase 2" evidence="19">
    <location>
        <begin position="24"/>
        <end position="444"/>
    </location>
</feature>
<protein>
    <recommendedName>
        <fullName evidence="15">GDP-fucose protein O-fucosyltransferase 2</fullName>
        <ecNumber evidence="4">2.4.1.221</ecNumber>
    </recommendedName>
    <alternativeName>
        <fullName evidence="16">Peptide-O-fucosyltransferase 2</fullName>
    </alternativeName>
</protein>
<evidence type="ECO:0000256" key="19">
    <source>
        <dbReference type="SAM" id="SignalP"/>
    </source>
</evidence>
<evidence type="ECO:0000256" key="3">
    <source>
        <dbReference type="ARBA" id="ARBA00004922"/>
    </source>
</evidence>
<dbReference type="GO" id="GO:0006004">
    <property type="term" value="P:fucose metabolic process"/>
    <property type="evidence" value="ECO:0007669"/>
    <property type="project" value="UniProtKB-KW"/>
</dbReference>
<evidence type="ECO:0000256" key="11">
    <source>
        <dbReference type="ARBA" id="ARBA00023180"/>
    </source>
</evidence>
<keyword evidence="8" id="KW-0256">Endoplasmic reticulum</keyword>
<keyword evidence="10" id="KW-1015">Disulfide bond</keyword>
<evidence type="ECO:0000256" key="9">
    <source>
        <dbReference type="ARBA" id="ARBA00023034"/>
    </source>
</evidence>
<evidence type="ECO:0000256" key="2">
    <source>
        <dbReference type="ARBA" id="ARBA00004555"/>
    </source>
</evidence>
<dbReference type="InterPro" id="IPR019378">
    <property type="entry name" value="GDP-Fuc_O-FucTrfase"/>
</dbReference>
<feature type="signal peptide" evidence="19">
    <location>
        <begin position="1"/>
        <end position="23"/>
    </location>
</feature>
<dbReference type="EC" id="2.4.1.221" evidence="4"/>
<evidence type="ECO:0000256" key="7">
    <source>
        <dbReference type="ARBA" id="ARBA00022729"/>
    </source>
</evidence>
<keyword evidence="21" id="KW-1185">Reference proteome</keyword>
<dbReference type="GO" id="GO:0005794">
    <property type="term" value="C:Golgi apparatus"/>
    <property type="evidence" value="ECO:0007669"/>
    <property type="project" value="UniProtKB-SubCell"/>
</dbReference>
<dbReference type="CDD" id="cd11298">
    <property type="entry name" value="O-FucT-2"/>
    <property type="match status" value="1"/>
</dbReference>
<sequence length="444" mass="52583">MFNLSSPKTLYFILISIIFTVQSEEYGFCQKSDQDMKTDENCGDFEYLSNKRYILYDVNPPEGFNLRRDVYVRVAVFVKNLNKKDKKYKWHLVLPPWGDLYHWQSKDVGPQVSLPWGTFFDIASLQKYAPVIEMYKFFEEYSSKNKRTQLDVMYILQNDEEMFKTGIFEDKNEETDCSSKLIRYRKSKEEYNGYFWNYSNITSKQMKCILFHGTISNLEANLYPSFYRSVMFDHMEIPLHDSYGSKDYWKARRSMRYNSELYDIASEFRAKYLNSIDKDDNTERPSDWIKEKKKRNAIGGPYLSVHLRRRDFLIGRAESTPTIKGAASQLEKKMKEYGLKLLFVATDADKQELAELKSYLPQYTVLNYVPSDYVKNKFKDGGIAIIDQIICSYARYFIGTHESTFTFRIQEDREIIGFPPERTFNRLCKVKEKCSSSGHWEIVW</sequence>
<dbReference type="PANTHER" id="PTHR13398">
    <property type="entry name" value="GDP-FUCOSE PROTEIN O-FUCOSYLTRANSFERASE 2"/>
    <property type="match status" value="1"/>
</dbReference>
<dbReference type="GO" id="GO:0005783">
    <property type="term" value="C:endoplasmic reticulum"/>
    <property type="evidence" value="ECO:0007669"/>
    <property type="project" value="UniProtKB-SubCell"/>
</dbReference>
<evidence type="ECO:0000256" key="12">
    <source>
        <dbReference type="ARBA" id="ARBA00023253"/>
    </source>
</evidence>
<comment type="catalytic activity">
    <reaction evidence="17">
        <text>L-threonyl-[protein] + GDP-beta-L-fucose = 3-O-(alpha-L-fucosyl)-L-threonyl-[protein] + GDP + H(+)</text>
        <dbReference type="Rhea" id="RHEA:70491"/>
        <dbReference type="Rhea" id="RHEA-COMP:11060"/>
        <dbReference type="Rhea" id="RHEA-COMP:17915"/>
        <dbReference type="ChEBI" id="CHEBI:15378"/>
        <dbReference type="ChEBI" id="CHEBI:30013"/>
        <dbReference type="ChEBI" id="CHEBI:57273"/>
        <dbReference type="ChEBI" id="CHEBI:58189"/>
        <dbReference type="ChEBI" id="CHEBI:189631"/>
        <dbReference type="EC" id="2.4.1.221"/>
    </reaction>
    <physiologicalReaction direction="left-to-right" evidence="17">
        <dbReference type="Rhea" id="RHEA:70492"/>
    </physiologicalReaction>
</comment>
<keyword evidence="6" id="KW-0808">Transferase</keyword>
<dbReference type="Pfam" id="PF10250">
    <property type="entry name" value="O-FucT"/>
    <property type="match status" value="1"/>
</dbReference>
<comment type="caution">
    <text evidence="20">The sequence shown here is derived from an EMBL/GenBank/DDBJ whole genome shotgun (WGS) entry which is preliminary data.</text>
</comment>
<organism evidence="20 21">
    <name type="scientific">Vespula vulgaris</name>
    <name type="common">Yellow jacket</name>
    <name type="synonym">Wasp</name>
    <dbReference type="NCBI Taxonomy" id="7454"/>
    <lineage>
        <taxon>Eukaryota</taxon>
        <taxon>Metazoa</taxon>
        <taxon>Ecdysozoa</taxon>
        <taxon>Arthropoda</taxon>
        <taxon>Hexapoda</taxon>
        <taxon>Insecta</taxon>
        <taxon>Pterygota</taxon>
        <taxon>Neoptera</taxon>
        <taxon>Endopterygota</taxon>
        <taxon>Hymenoptera</taxon>
        <taxon>Apocrita</taxon>
        <taxon>Aculeata</taxon>
        <taxon>Vespoidea</taxon>
        <taxon>Vespidae</taxon>
        <taxon>Vespinae</taxon>
        <taxon>Vespula</taxon>
    </lineage>
</organism>
<dbReference type="PANTHER" id="PTHR13398:SF0">
    <property type="entry name" value="GDP-FUCOSE PROTEIN O-FUCOSYLTRANSFERASE 2"/>
    <property type="match status" value="1"/>
</dbReference>
<name>A0A834KTM7_VESVU</name>
<accession>A0A834KTM7</accession>
<keyword evidence="11" id="KW-0325">Glycoprotein</keyword>
<evidence type="ECO:0000256" key="5">
    <source>
        <dbReference type="ARBA" id="ARBA00022676"/>
    </source>
</evidence>
<evidence type="ECO:0000256" key="8">
    <source>
        <dbReference type="ARBA" id="ARBA00022824"/>
    </source>
</evidence>
<dbReference type="EMBL" id="JACSEA010000001">
    <property type="protein sequence ID" value="KAF7411761.1"/>
    <property type="molecule type" value="Genomic_DNA"/>
</dbReference>
<evidence type="ECO:0000256" key="15">
    <source>
        <dbReference type="ARBA" id="ARBA00026232"/>
    </source>
</evidence>
<proteinExistence type="inferred from homology"/>
<keyword evidence="7 19" id="KW-0732">Signal</keyword>
<gene>
    <name evidence="20" type="ORF">HZH66_000657</name>
</gene>
<comment type="subcellular location">
    <subcellularLocation>
        <location evidence="1">Endoplasmic reticulum</location>
    </subcellularLocation>
    <subcellularLocation>
        <location evidence="2">Golgi apparatus</location>
    </subcellularLocation>
</comment>
<evidence type="ECO:0000256" key="6">
    <source>
        <dbReference type="ARBA" id="ARBA00022679"/>
    </source>
</evidence>
<evidence type="ECO:0000256" key="17">
    <source>
        <dbReference type="ARBA" id="ARBA00047273"/>
    </source>
</evidence>
<keyword evidence="12" id="KW-0294">Fucose metabolism</keyword>
<reference evidence="20" key="1">
    <citation type="journal article" date="2020" name="G3 (Bethesda)">
        <title>High-Quality Assemblies for Three Invasive Social Wasps from the &lt;i&gt;Vespula&lt;/i&gt; Genus.</title>
        <authorList>
            <person name="Harrop T.W.R."/>
            <person name="Guhlin J."/>
            <person name="McLaughlin G.M."/>
            <person name="Permina E."/>
            <person name="Stockwell P."/>
            <person name="Gilligan J."/>
            <person name="Le Lec M.F."/>
            <person name="Gruber M.A.M."/>
            <person name="Quinn O."/>
            <person name="Lovegrove M."/>
            <person name="Duncan E.J."/>
            <person name="Remnant E.J."/>
            <person name="Van Eeckhoven J."/>
            <person name="Graham B."/>
            <person name="Knapp R.A."/>
            <person name="Langford K.W."/>
            <person name="Kronenberg Z."/>
            <person name="Press M.O."/>
            <person name="Eacker S.M."/>
            <person name="Wilson-Rankin E.E."/>
            <person name="Purcell J."/>
            <person name="Lester P.J."/>
            <person name="Dearden P.K."/>
        </authorList>
    </citation>
    <scope>NUCLEOTIDE SEQUENCE</scope>
    <source>
        <strain evidence="20">Marl-1</strain>
    </source>
</reference>
<evidence type="ECO:0000256" key="18">
    <source>
        <dbReference type="ARBA" id="ARBA00048647"/>
    </source>
</evidence>
<evidence type="ECO:0000256" key="1">
    <source>
        <dbReference type="ARBA" id="ARBA00004240"/>
    </source>
</evidence>
<dbReference type="Proteomes" id="UP000614350">
    <property type="component" value="Unassembled WGS sequence"/>
</dbReference>
<evidence type="ECO:0000313" key="20">
    <source>
        <dbReference type="EMBL" id="KAF7411761.1"/>
    </source>
</evidence>
<evidence type="ECO:0000256" key="13">
    <source>
        <dbReference type="ARBA" id="ARBA00023277"/>
    </source>
</evidence>